<dbReference type="PANTHER" id="PTHR28494:SF1">
    <property type="entry name" value="RAB7A-INTERACTING MON1-CCZ1 COMPLEX SUBUNIT 1"/>
    <property type="match status" value="1"/>
</dbReference>
<gene>
    <name evidence="1" type="ORF">LOTGIDRAFT_112314</name>
</gene>
<dbReference type="HOGENOM" id="CLU_082742_0_0_1"/>
<proteinExistence type="predicted"/>
<dbReference type="KEGG" id="lgi:LOTGIDRAFT_112314"/>
<feature type="non-terminal residue" evidence="1">
    <location>
        <position position="1"/>
    </location>
</feature>
<keyword evidence="2" id="KW-1185">Reference proteome</keyword>
<dbReference type="CTD" id="20230834"/>
<sequence>VLDVTFIDENELVDEEFPPDVSTGVIQNILGRTFNQSQEHWLKTTCTLLQENELLECIYWRKGALLYMYCKTIESDTSRIKNNLQQYKQYLVIGVENLRCMLETREPVDIDKDTESQNDDTLHLIQSGIYSDTHLLSLVYAGEMCYWLNHCDKLGYFQTEEIDYRDIGETYLCRYLQVVNGPLKHQGWNTDSAQTMLQSFKS</sequence>
<dbReference type="OrthoDB" id="6135810at2759"/>
<dbReference type="PANTHER" id="PTHR28494">
    <property type="entry name" value="UPF0600 PROTEIN C5ORF51"/>
    <property type="match status" value="1"/>
</dbReference>
<dbReference type="Pfam" id="PF17716">
    <property type="entry name" value="RIMC1"/>
    <property type="match status" value="1"/>
</dbReference>
<name>V4A9N0_LOTGI</name>
<reference evidence="1 2" key="1">
    <citation type="journal article" date="2013" name="Nature">
        <title>Insights into bilaterian evolution from three spiralian genomes.</title>
        <authorList>
            <person name="Simakov O."/>
            <person name="Marletaz F."/>
            <person name="Cho S.J."/>
            <person name="Edsinger-Gonzales E."/>
            <person name="Havlak P."/>
            <person name="Hellsten U."/>
            <person name="Kuo D.H."/>
            <person name="Larsson T."/>
            <person name="Lv J."/>
            <person name="Arendt D."/>
            <person name="Savage R."/>
            <person name="Osoegawa K."/>
            <person name="de Jong P."/>
            <person name="Grimwood J."/>
            <person name="Chapman J.A."/>
            <person name="Shapiro H."/>
            <person name="Aerts A."/>
            <person name="Otillar R.P."/>
            <person name="Terry A.Y."/>
            <person name="Boore J.L."/>
            <person name="Grigoriev I.V."/>
            <person name="Lindberg D.R."/>
            <person name="Seaver E.C."/>
            <person name="Weisblat D.A."/>
            <person name="Putnam N.H."/>
            <person name="Rokhsar D.S."/>
        </authorList>
    </citation>
    <scope>NUCLEOTIDE SEQUENCE [LARGE SCALE GENOMIC DNA]</scope>
</reference>
<organism evidence="1 2">
    <name type="scientific">Lottia gigantea</name>
    <name type="common">Giant owl limpet</name>
    <dbReference type="NCBI Taxonomy" id="225164"/>
    <lineage>
        <taxon>Eukaryota</taxon>
        <taxon>Metazoa</taxon>
        <taxon>Spiralia</taxon>
        <taxon>Lophotrochozoa</taxon>
        <taxon>Mollusca</taxon>
        <taxon>Gastropoda</taxon>
        <taxon>Patellogastropoda</taxon>
        <taxon>Lottioidea</taxon>
        <taxon>Lottiidae</taxon>
        <taxon>Lottia</taxon>
    </lineage>
</organism>
<dbReference type="GeneID" id="20230834"/>
<dbReference type="EMBL" id="KB200701">
    <property type="protein sequence ID" value="ESP00699.1"/>
    <property type="molecule type" value="Genomic_DNA"/>
</dbReference>
<evidence type="ECO:0000313" key="2">
    <source>
        <dbReference type="Proteomes" id="UP000030746"/>
    </source>
</evidence>
<dbReference type="AlphaFoldDB" id="V4A9N0"/>
<dbReference type="RefSeq" id="XP_009048818.1">
    <property type="nucleotide sequence ID" value="XM_009050570.1"/>
</dbReference>
<accession>V4A9N0</accession>
<dbReference type="Proteomes" id="UP000030746">
    <property type="component" value="Unassembled WGS sequence"/>
</dbReference>
<dbReference type="InterPro" id="IPR037657">
    <property type="entry name" value="RIMC1"/>
</dbReference>
<dbReference type="GO" id="GO:0000423">
    <property type="term" value="P:mitophagy"/>
    <property type="evidence" value="ECO:0007669"/>
    <property type="project" value="InterPro"/>
</dbReference>
<evidence type="ECO:0000313" key="1">
    <source>
        <dbReference type="EMBL" id="ESP00699.1"/>
    </source>
</evidence>
<protein>
    <submittedName>
        <fullName evidence="1">Uncharacterized protein</fullName>
    </submittedName>
</protein>
<dbReference type="OMA" id="EMCYWLV"/>